<dbReference type="Pfam" id="PF24626">
    <property type="entry name" value="SH3_Tf2-1"/>
    <property type="match status" value="1"/>
</dbReference>
<reference evidence="2" key="1">
    <citation type="submission" date="2021-03" db="EMBL/GenBank/DDBJ databases">
        <title>Draft genome sequence of rust myrtle Austropuccinia psidii MF-1, a brazilian biotype.</title>
        <authorList>
            <person name="Quecine M.C."/>
            <person name="Pachon D.M.R."/>
            <person name="Bonatelli M.L."/>
            <person name="Correr F.H."/>
            <person name="Franceschini L.M."/>
            <person name="Leite T.F."/>
            <person name="Margarido G.R.A."/>
            <person name="Almeida C.A."/>
            <person name="Ferrarezi J.A."/>
            <person name="Labate C.A."/>
        </authorList>
    </citation>
    <scope>NUCLEOTIDE SEQUENCE</scope>
    <source>
        <strain evidence="2">MF-1</strain>
    </source>
</reference>
<organism evidence="2 3">
    <name type="scientific">Austropuccinia psidii MF-1</name>
    <dbReference type="NCBI Taxonomy" id="1389203"/>
    <lineage>
        <taxon>Eukaryota</taxon>
        <taxon>Fungi</taxon>
        <taxon>Dikarya</taxon>
        <taxon>Basidiomycota</taxon>
        <taxon>Pucciniomycotina</taxon>
        <taxon>Pucciniomycetes</taxon>
        <taxon>Pucciniales</taxon>
        <taxon>Sphaerophragmiaceae</taxon>
        <taxon>Austropuccinia</taxon>
    </lineage>
</organism>
<dbReference type="Proteomes" id="UP000765509">
    <property type="component" value="Unassembled WGS sequence"/>
</dbReference>
<evidence type="ECO:0000313" key="2">
    <source>
        <dbReference type="EMBL" id="MBW0539559.1"/>
    </source>
</evidence>
<evidence type="ECO:0000313" key="3">
    <source>
        <dbReference type="Proteomes" id="UP000765509"/>
    </source>
</evidence>
<name>A0A9Q3II33_9BASI</name>
<proteinExistence type="predicted"/>
<sequence>MILDKARPHEKRCIKDSFKYGKERWDKIHKPLNFKIEDLVLVSSQNLNNFKGPMKLKNYFSGPFMIKALHGPNAVQLELTGFLMNKHPDFPLSQISPYIASDKELFFLRNKPTLEIPPLE</sequence>
<dbReference type="AlphaFoldDB" id="A0A9Q3II33"/>
<feature type="domain" description="Tf2-1-like SH3-like" evidence="1">
    <location>
        <begin position="38"/>
        <end position="98"/>
    </location>
</feature>
<dbReference type="EMBL" id="AVOT02044195">
    <property type="protein sequence ID" value="MBW0539559.1"/>
    <property type="molecule type" value="Genomic_DNA"/>
</dbReference>
<dbReference type="OrthoDB" id="3929326at2759"/>
<protein>
    <recommendedName>
        <fullName evidence="1">Tf2-1-like SH3-like domain-containing protein</fullName>
    </recommendedName>
</protein>
<dbReference type="InterPro" id="IPR056924">
    <property type="entry name" value="SH3_Tf2-1"/>
</dbReference>
<accession>A0A9Q3II33</accession>
<keyword evidence="3" id="KW-1185">Reference proteome</keyword>
<evidence type="ECO:0000259" key="1">
    <source>
        <dbReference type="Pfam" id="PF24626"/>
    </source>
</evidence>
<gene>
    <name evidence="2" type="ORF">O181_079274</name>
</gene>
<comment type="caution">
    <text evidence="2">The sequence shown here is derived from an EMBL/GenBank/DDBJ whole genome shotgun (WGS) entry which is preliminary data.</text>
</comment>